<name>A0ABY9WWW8_9BACT</name>
<protein>
    <recommendedName>
        <fullName evidence="3">Tetratricopeptide repeat protein</fullName>
    </recommendedName>
</protein>
<dbReference type="EMBL" id="CP043494">
    <property type="protein sequence ID" value="WNG47637.1"/>
    <property type="molecule type" value="Genomic_DNA"/>
</dbReference>
<gene>
    <name evidence="1" type="ORF">F0U60_28560</name>
</gene>
<evidence type="ECO:0008006" key="3">
    <source>
        <dbReference type="Google" id="ProtNLM"/>
    </source>
</evidence>
<reference evidence="1 2" key="1">
    <citation type="submission" date="2019-08" db="EMBL/GenBank/DDBJ databases">
        <title>Archangium and Cystobacter genomes.</title>
        <authorList>
            <person name="Chen I.-C.K."/>
            <person name="Wielgoss S."/>
        </authorList>
    </citation>
    <scope>NUCLEOTIDE SEQUENCE [LARGE SCALE GENOMIC DNA]</scope>
    <source>
        <strain evidence="1 2">Cbm 6</strain>
    </source>
</reference>
<evidence type="ECO:0000313" key="1">
    <source>
        <dbReference type="EMBL" id="WNG47637.1"/>
    </source>
</evidence>
<dbReference type="RefSeq" id="WP_395804210.1">
    <property type="nucleotide sequence ID" value="NZ_CP043494.1"/>
</dbReference>
<proteinExistence type="predicted"/>
<organism evidence="1 2">
    <name type="scientific">Archangium minus</name>
    <dbReference type="NCBI Taxonomy" id="83450"/>
    <lineage>
        <taxon>Bacteria</taxon>
        <taxon>Pseudomonadati</taxon>
        <taxon>Myxococcota</taxon>
        <taxon>Myxococcia</taxon>
        <taxon>Myxococcales</taxon>
        <taxon>Cystobacterineae</taxon>
        <taxon>Archangiaceae</taxon>
        <taxon>Archangium</taxon>
    </lineage>
</organism>
<evidence type="ECO:0000313" key="2">
    <source>
        <dbReference type="Proteomes" id="UP001611383"/>
    </source>
</evidence>
<sequence length="264" mass="28365">MSPSVLAFVVLLLLPRAIRAEPPSCSGLYESGQYEAAVQACEQVLAGPERPAEERGMARMYLAASLQVLGYANRVQQELELLAREHPGMRVDPVRFPPELVALAEGIRERVEAEKLYAAEQAALRERQALERARKTLILRPEALALVEPLNRVWRPGAGVSINRGLLEAGAHVWLGGPPAFHLQGGLVPSRGRVRPFVGVRATLNPGAGGYGVGAVVGGRLALPAGFVALVDVGADYFLIGDDAYQRFALTAHAGLGFDVRLHE</sequence>
<dbReference type="Proteomes" id="UP001611383">
    <property type="component" value="Chromosome"/>
</dbReference>
<accession>A0ABY9WWW8</accession>
<keyword evidence="2" id="KW-1185">Reference proteome</keyword>